<feature type="domain" description="VTT" evidence="7">
    <location>
        <begin position="66"/>
        <end position="182"/>
    </location>
</feature>
<dbReference type="KEGG" id="mev:Metev_1353"/>
<dbReference type="Proteomes" id="UP000000391">
    <property type="component" value="Chromosome"/>
</dbReference>
<gene>
    <name evidence="8" type="ordered locus">Metev_1353</name>
</gene>
<dbReference type="STRING" id="644295.Metev_1353"/>
<keyword evidence="4 6" id="KW-1133">Transmembrane helix</keyword>
<feature type="transmembrane region" description="Helical" evidence="6">
    <location>
        <begin position="48"/>
        <end position="66"/>
    </location>
</feature>
<dbReference type="HOGENOM" id="CLU_1280791_0_0_2"/>
<proteinExistence type="predicted"/>
<organism evidence="8 9">
    <name type="scientific">Methanohalobium evestigatum (strain ATCC BAA-1072 / DSM 3721 / NBRC 107634 / OCM 161 / Z-7303)</name>
    <dbReference type="NCBI Taxonomy" id="644295"/>
    <lineage>
        <taxon>Archaea</taxon>
        <taxon>Methanobacteriati</taxon>
        <taxon>Methanobacteriota</taxon>
        <taxon>Stenosarchaea group</taxon>
        <taxon>Methanomicrobia</taxon>
        <taxon>Methanosarcinales</taxon>
        <taxon>Methanosarcinaceae</taxon>
        <taxon>Methanohalobium</taxon>
    </lineage>
</organism>
<reference evidence="8 9" key="1">
    <citation type="submission" date="2010-06" db="EMBL/GenBank/DDBJ databases">
        <title>Complete sequence chromosome of Methanohalobium evestigatum Z-7303.</title>
        <authorList>
            <consortium name="US DOE Joint Genome Institute"/>
            <person name="Lucas S."/>
            <person name="Copeland A."/>
            <person name="Lapidus A."/>
            <person name="Cheng J.-F."/>
            <person name="Bruce D."/>
            <person name="Goodwin L."/>
            <person name="Pitluck S."/>
            <person name="Saunders E."/>
            <person name="Detter J.C."/>
            <person name="Han C."/>
            <person name="Tapia R."/>
            <person name="Land M."/>
            <person name="Hauser L."/>
            <person name="Kyrpides N."/>
            <person name="Mikhailova N."/>
            <person name="Sieprawska-Lupa M."/>
            <person name="Whitman W.B."/>
            <person name="Anderson I."/>
            <person name="Woyke T."/>
        </authorList>
    </citation>
    <scope>NUCLEOTIDE SEQUENCE [LARGE SCALE GENOMIC DNA]</scope>
    <source>
        <strain evidence="9">ATCC BAA-1072 / DSM 3721 / NBRC 107634 / OCM 161 / Z-7303</strain>
    </source>
</reference>
<dbReference type="PANTHER" id="PTHR12677">
    <property type="entry name" value="GOLGI APPARATUS MEMBRANE PROTEIN TVP38-RELATED"/>
    <property type="match status" value="1"/>
</dbReference>
<evidence type="ECO:0000256" key="4">
    <source>
        <dbReference type="ARBA" id="ARBA00022989"/>
    </source>
</evidence>
<keyword evidence="3 6" id="KW-0812">Transmembrane</keyword>
<dbReference type="EMBL" id="CP002069">
    <property type="protein sequence ID" value="ADI74211.1"/>
    <property type="molecule type" value="Genomic_DNA"/>
</dbReference>
<sequence length="215" mass="24406">MLDKWETFNWRFIPLILFTVFLMIFIIFELSGFLTLEDVKNWVLSFDSLAGLIIILMLIIDLVIPVPSSVLMTLAGSLYGFFWGVLIGTLGSLLASITGFCLTRYIGKRKALTFIDESEQKLMNKWFTQWGEGILILSRMVPMLTETMSCFAGLTGISFLRFLSIIIIGTIPVTVYYSYFGSYLHSVSEWSFPLAVGVIIPGILWIFLHKKVKNT</sequence>
<dbReference type="AlphaFoldDB" id="D7E9D9"/>
<dbReference type="Pfam" id="PF09335">
    <property type="entry name" value="VTT_dom"/>
    <property type="match status" value="1"/>
</dbReference>
<feature type="transmembrane region" description="Helical" evidence="6">
    <location>
        <begin position="150"/>
        <end position="178"/>
    </location>
</feature>
<keyword evidence="5 6" id="KW-0472">Membrane</keyword>
<name>D7E9D9_METEZ</name>
<evidence type="ECO:0000313" key="8">
    <source>
        <dbReference type="EMBL" id="ADI74211.1"/>
    </source>
</evidence>
<evidence type="ECO:0000256" key="3">
    <source>
        <dbReference type="ARBA" id="ARBA00022692"/>
    </source>
</evidence>
<keyword evidence="9" id="KW-1185">Reference proteome</keyword>
<evidence type="ECO:0000256" key="5">
    <source>
        <dbReference type="ARBA" id="ARBA00023136"/>
    </source>
</evidence>
<comment type="subcellular location">
    <subcellularLocation>
        <location evidence="1">Cell membrane</location>
        <topology evidence="1">Multi-pass membrane protein</topology>
    </subcellularLocation>
</comment>
<dbReference type="InterPro" id="IPR015414">
    <property type="entry name" value="TMEM64"/>
</dbReference>
<evidence type="ECO:0000259" key="7">
    <source>
        <dbReference type="Pfam" id="PF09335"/>
    </source>
</evidence>
<dbReference type="InterPro" id="IPR032816">
    <property type="entry name" value="VTT_dom"/>
</dbReference>
<dbReference type="GeneID" id="9346988"/>
<evidence type="ECO:0000313" key="9">
    <source>
        <dbReference type="Proteomes" id="UP000000391"/>
    </source>
</evidence>
<feature type="transmembrane region" description="Helical" evidence="6">
    <location>
        <begin position="12"/>
        <end position="36"/>
    </location>
</feature>
<feature type="transmembrane region" description="Helical" evidence="6">
    <location>
        <begin position="190"/>
        <end position="208"/>
    </location>
</feature>
<evidence type="ECO:0000256" key="2">
    <source>
        <dbReference type="ARBA" id="ARBA00022475"/>
    </source>
</evidence>
<feature type="transmembrane region" description="Helical" evidence="6">
    <location>
        <begin position="78"/>
        <end position="102"/>
    </location>
</feature>
<keyword evidence="2" id="KW-1003">Cell membrane</keyword>
<evidence type="ECO:0000256" key="6">
    <source>
        <dbReference type="SAM" id="Phobius"/>
    </source>
</evidence>
<dbReference type="GO" id="GO:0005886">
    <property type="term" value="C:plasma membrane"/>
    <property type="evidence" value="ECO:0007669"/>
    <property type="project" value="UniProtKB-SubCell"/>
</dbReference>
<accession>D7E9D9</accession>
<protein>
    <submittedName>
        <fullName evidence="8">SNARE associated Golgi protein-related protein</fullName>
    </submittedName>
</protein>
<dbReference type="RefSeq" id="WP_013194776.1">
    <property type="nucleotide sequence ID" value="NC_014253.1"/>
</dbReference>
<dbReference type="OrthoDB" id="382488at2157"/>
<evidence type="ECO:0000256" key="1">
    <source>
        <dbReference type="ARBA" id="ARBA00004651"/>
    </source>
</evidence>
<dbReference type="PANTHER" id="PTHR12677:SF59">
    <property type="entry name" value="GOLGI APPARATUS MEMBRANE PROTEIN TVP38-RELATED"/>
    <property type="match status" value="1"/>
</dbReference>